<reference evidence="1" key="1">
    <citation type="submission" date="2014-11" db="EMBL/GenBank/DDBJ databases">
        <authorList>
            <person name="Amaro Gonzalez C."/>
        </authorList>
    </citation>
    <scope>NUCLEOTIDE SEQUENCE</scope>
</reference>
<sequence length="8" mass="856">MPDGVLKP</sequence>
<dbReference type="EMBL" id="GBXM01108252">
    <property type="protein sequence ID" value="JAH00325.1"/>
    <property type="molecule type" value="Transcribed_RNA"/>
</dbReference>
<accession>A0A0E9P8E7</accession>
<evidence type="ECO:0000313" key="1">
    <source>
        <dbReference type="EMBL" id="JAH00325.1"/>
    </source>
</evidence>
<protein>
    <submittedName>
        <fullName evidence="1">Uncharacterized protein</fullName>
    </submittedName>
</protein>
<name>A0A0E9P8E7_ANGAN</name>
<reference evidence="1" key="2">
    <citation type="journal article" date="2015" name="Fish Shellfish Immunol.">
        <title>Early steps in the European eel (Anguilla anguilla)-Vibrio vulnificus interaction in the gills: Role of the RtxA13 toxin.</title>
        <authorList>
            <person name="Callol A."/>
            <person name="Pajuelo D."/>
            <person name="Ebbesson L."/>
            <person name="Teles M."/>
            <person name="MacKenzie S."/>
            <person name="Amaro C."/>
        </authorList>
    </citation>
    <scope>NUCLEOTIDE SEQUENCE</scope>
</reference>
<proteinExistence type="predicted"/>
<organism evidence="1">
    <name type="scientific">Anguilla anguilla</name>
    <name type="common">European freshwater eel</name>
    <name type="synonym">Muraena anguilla</name>
    <dbReference type="NCBI Taxonomy" id="7936"/>
    <lineage>
        <taxon>Eukaryota</taxon>
        <taxon>Metazoa</taxon>
        <taxon>Chordata</taxon>
        <taxon>Craniata</taxon>
        <taxon>Vertebrata</taxon>
        <taxon>Euteleostomi</taxon>
        <taxon>Actinopterygii</taxon>
        <taxon>Neopterygii</taxon>
        <taxon>Teleostei</taxon>
        <taxon>Anguilliformes</taxon>
        <taxon>Anguillidae</taxon>
        <taxon>Anguilla</taxon>
    </lineage>
</organism>